<dbReference type="EMBL" id="JACGWL010000521">
    <property type="protein sequence ID" value="KAK4383777.1"/>
    <property type="molecule type" value="Genomic_DNA"/>
</dbReference>
<comment type="caution">
    <text evidence="2">The sequence shown here is derived from an EMBL/GenBank/DDBJ whole genome shotgun (WGS) entry which is preliminary data.</text>
</comment>
<evidence type="ECO:0000313" key="2">
    <source>
        <dbReference type="EMBL" id="KAK4383777.1"/>
    </source>
</evidence>
<proteinExistence type="predicted"/>
<evidence type="ECO:0000313" key="3">
    <source>
        <dbReference type="Proteomes" id="UP001289374"/>
    </source>
</evidence>
<reference evidence="2" key="1">
    <citation type="submission" date="2020-06" db="EMBL/GenBank/DDBJ databases">
        <authorList>
            <person name="Li T."/>
            <person name="Hu X."/>
            <person name="Zhang T."/>
            <person name="Song X."/>
            <person name="Zhang H."/>
            <person name="Dai N."/>
            <person name="Sheng W."/>
            <person name="Hou X."/>
            <person name="Wei L."/>
        </authorList>
    </citation>
    <scope>NUCLEOTIDE SEQUENCE</scope>
    <source>
        <strain evidence="2">K16</strain>
        <tissue evidence="2">Leaf</tissue>
    </source>
</reference>
<dbReference type="AlphaFoldDB" id="A0AAE1T9Q7"/>
<evidence type="ECO:0000256" key="1">
    <source>
        <dbReference type="SAM" id="MobiDB-lite"/>
    </source>
</evidence>
<sequence>MSRHLWSVIKHEKESIWVDWIARYRLRDASIWTVNARRGAWSWRKMLELQGTLLPHIQLKIGTGESFSLWHDPWHDLGPLILRFPRGPQLTGTAPMATLSVVIADNMWNWPLITDIAYLEIIQNLPPIHTGRDVITWDSTGGDFTNVAAYHLFRPPGPTVDTALLLSEDTSDFNGLMWSGDVAFCGPRPDGEVDMCSNNSNAPAAMVDEGEEGEIEDRGHGAVLAALAMVPAVDEGEDAELQVGSHGAVSAAPTTFRRLKAGHGGLRPVRSRQATPYPPPKVLRPARRFPRWPTAEQATLAVNSAAPPSCTVELQKILSPWALHRPLAAAAGDALTAAPSVFKKSPRFSALLNTPTPFSATSIDNEESLLPPRPFHAPEIHPIWASSPSISDVSKVKPPSVDSMFDLKGPSHHQSPAVLSPPTFVVQSVVAGAPPPSWDREELPQQRTAAAPLPA</sequence>
<keyword evidence="3" id="KW-1185">Reference proteome</keyword>
<reference evidence="2" key="2">
    <citation type="journal article" date="2024" name="Plant">
        <title>Genomic evolution and insights into agronomic trait innovations of Sesamum species.</title>
        <authorList>
            <person name="Miao H."/>
            <person name="Wang L."/>
            <person name="Qu L."/>
            <person name="Liu H."/>
            <person name="Sun Y."/>
            <person name="Le M."/>
            <person name="Wang Q."/>
            <person name="Wei S."/>
            <person name="Zheng Y."/>
            <person name="Lin W."/>
            <person name="Duan Y."/>
            <person name="Cao H."/>
            <person name="Xiong S."/>
            <person name="Wang X."/>
            <person name="Wei L."/>
            <person name="Li C."/>
            <person name="Ma Q."/>
            <person name="Ju M."/>
            <person name="Zhao R."/>
            <person name="Li G."/>
            <person name="Mu C."/>
            <person name="Tian Q."/>
            <person name="Mei H."/>
            <person name="Zhang T."/>
            <person name="Gao T."/>
            <person name="Zhang H."/>
        </authorList>
    </citation>
    <scope>NUCLEOTIDE SEQUENCE</scope>
    <source>
        <strain evidence="2">K16</strain>
    </source>
</reference>
<accession>A0AAE1T9Q7</accession>
<name>A0AAE1T9Q7_9LAMI</name>
<protein>
    <recommendedName>
        <fullName evidence="4">Reverse transcriptase zinc-binding domain-containing protein</fullName>
    </recommendedName>
</protein>
<gene>
    <name evidence="2" type="ORF">Sango_2743100</name>
</gene>
<feature type="region of interest" description="Disordered" evidence="1">
    <location>
        <begin position="430"/>
        <end position="455"/>
    </location>
</feature>
<evidence type="ECO:0008006" key="4">
    <source>
        <dbReference type="Google" id="ProtNLM"/>
    </source>
</evidence>
<organism evidence="2 3">
    <name type="scientific">Sesamum angolense</name>
    <dbReference type="NCBI Taxonomy" id="2727404"/>
    <lineage>
        <taxon>Eukaryota</taxon>
        <taxon>Viridiplantae</taxon>
        <taxon>Streptophyta</taxon>
        <taxon>Embryophyta</taxon>
        <taxon>Tracheophyta</taxon>
        <taxon>Spermatophyta</taxon>
        <taxon>Magnoliopsida</taxon>
        <taxon>eudicotyledons</taxon>
        <taxon>Gunneridae</taxon>
        <taxon>Pentapetalae</taxon>
        <taxon>asterids</taxon>
        <taxon>lamiids</taxon>
        <taxon>Lamiales</taxon>
        <taxon>Pedaliaceae</taxon>
        <taxon>Sesamum</taxon>
    </lineage>
</organism>
<dbReference type="Proteomes" id="UP001289374">
    <property type="component" value="Unassembled WGS sequence"/>
</dbReference>